<evidence type="ECO:0008006" key="4">
    <source>
        <dbReference type="Google" id="ProtNLM"/>
    </source>
</evidence>
<keyword evidence="3" id="KW-1185">Reference proteome</keyword>
<feature type="compositionally biased region" description="Acidic residues" evidence="1">
    <location>
        <begin position="245"/>
        <end position="261"/>
    </location>
</feature>
<evidence type="ECO:0000313" key="2">
    <source>
        <dbReference type="EMBL" id="GAA3708848.1"/>
    </source>
</evidence>
<proteinExistence type="predicted"/>
<organism evidence="2 3">
    <name type="scientific">Zhihengliuella alba</name>
    <dbReference type="NCBI Taxonomy" id="547018"/>
    <lineage>
        <taxon>Bacteria</taxon>
        <taxon>Bacillati</taxon>
        <taxon>Actinomycetota</taxon>
        <taxon>Actinomycetes</taxon>
        <taxon>Micrococcales</taxon>
        <taxon>Micrococcaceae</taxon>
        <taxon>Zhihengliuella</taxon>
    </lineage>
</organism>
<evidence type="ECO:0000313" key="3">
    <source>
        <dbReference type="Proteomes" id="UP001501536"/>
    </source>
</evidence>
<accession>A0ABP7DQG9</accession>
<name>A0ABP7DQG9_9MICC</name>
<dbReference type="Pfam" id="PF13835">
    <property type="entry name" value="DUF4194"/>
    <property type="match status" value="1"/>
</dbReference>
<comment type="caution">
    <text evidence="2">The sequence shown here is derived from an EMBL/GenBank/DDBJ whole genome shotgun (WGS) entry which is preliminary data.</text>
</comment>
<dbReference type="EMBL" id="BAABCJ010000006">
    <property type="protein sequence ID" value="GAA3708848.1"/>
    <property type="molecule type" value="Genomic_DNA"/>
</dbReference>
<sequence>MSSHPTASSVDADAAEPDAAEPRGPGVPDDAAGTDRAAGRVGGRAETRLFDGDTGRFELPLRQALVRLLRGPYLDGTADARLWQLVLDRRAEIAAYVSELFLRLEIDQERKIALLSPVEVDAPHTTAIAPRKPLKREETLLALRLRLMLDRHAGTGTDPVISRGGARDILEEHRQPGAVDDKRLEELTDASLARLLALKLILPTELPDEYRVSGALALALPFATVDEIPAYIAAIERGDAALDLDPDAELGAEPDVEPDADPGDRGEPSEPTDPGDPADPDPEPDPASGNTAVAPTTAHETTGHEEA</sequence>
<evidence type="ECO:0000256" key="1">
    <source>
        <dbReference type="SAM" id="MobiDB-lite"/>
    </source>
</evidence>
<reference evidence="3" key="1">
    <citation type="journal article" date="2019" name="Int. J. Syst. Evol. Microbiol.">
        <title>The Global Catalogue of Microorganisms (GCM) 10K type strain sequencing project: providing services to taxonomists for standard genome sequencing and annotation.</title>
        <authorList>
            <consortium name="The Broad Institute Genomics Platform"/>
            <consortium name="The Broad Institute Genome Sequencing Center for Infectious Disease"/>
            <person name="Wu L."/>
            <person name="Ma J."/>
        </authorList>
    </citation>
    <scope>NUCLEOTIDE SEQUENCE [LARGE SCALE GENOMIC DNA]</scope>
    <source>
        <strain evidence="3">JCM 16961</strain>
    </source>
</reference>
<feature type="region of interest" description="Disordered" evidence="1">
    <location>
        <begin position="245"/>
        <end position="307"/>
    </location>
</feature>
<gene>
    <name evidence="2" type="ORF">GCM10022377_23210</name>
</gene>
<dbReference type="InterPro" id="IPR025449">
    <property type="entry name" value="JetB"/>
</dbReference>
<dbReference type="Proteomes" id="UP001501536">
    <property type="component" value="Unassembled WGS sequence"/>
</dbReference>
<protein>
    <recommendedName>
        <fullName evidence="4">DUF4194 domain-containing protein</fullName>
    </recommendedName>
</protein>
<feature type="region of interest" description="Disordered" evidence="1">
    <location>
        <begin position="1"/>
        <end position="45"/>
    </location>
</feature>
<dbReference type="RefSeq" id="WP_344884715.1">
    <property type="nucleotide sequence ID" value="NZ_BAABCJ010000006.1"/>
</dbReference>